<accession>A0ABQ3CAM1</accession>
<dbReference type="SUPFAM" id="SSF53790">
    <property type="entry name" value="Tetrapyrrole methylase"/>
    <property type="match status" value="1"/>
</dbReference>
<sequence length="276" mass="30046">MGSDCVDIESARPGHLACVGLGMLLGGHLAPRARAYLEQADVVFVAASDAVVELWVQSIRADARSLQPYYAEGKPRRQTYREMIEAMLAEVRAGRRVCAAFYGHPGVFAQVPHDAIAQARAEGLAAVMEPGVSAEACLYADLGIDPGRWGCQHYEATQFLLYQRRIDPTAHLVLWQVGVVGDAACRRYASTRAHRQLLVDRLLADYPPEHEVVVYEAATLPIATPRMERLPLSRLAGAELSMQSTLVVPPARPPVPDPAMRALFARLDADSDAVPA</sequence>
<dbReference type="InterPro" id="IPR014777">
    <property type="entry name" value="4pyrrole_Mease_sub1"/>
</dbReference>
<organism evidence="2 3">
    <name type="scientific">Cognatilysobacter xinjiangensis</name>
    <dbReference type="NCBI Taxonomy" id="546892"/>
    <lineage>
        <taxon>Bacteria</taxon>
        <taxon>Pseudomonadati</taxon>
        <taxon>Pseudomonadota</taxon>
        <taxon>Gammaproteobacteria</taxon>
        <taxon>Lysobacterales</taxon>
        <taxon>Lysobacteraceae</taxon>
        <taxon>Cognatilysobacter</taxon>
    </lineage>
</organism>
<dbReference type="Pfam" id="PF00590">
    <property type="entry name" value="TP_methylase"/>
    <property type="match status" value="1"/>
</dbReference>
<comment type="caution">
    <text evidence="2">The sequence shown here is derived from an EMBL/GenBank/DDBJ whole genome shotgun (WGS) entry which is preliminary data.</text>
</comment>
<dbReference type="InterPro" id="IPR000878">
    <property type="entry name" value="4pyrrol_Mease"/>
</dbReference>
<dbReference type="Proteomes" id="UP000643403">
    <property type="component" value="Unassembled WGS sequence"/>
</dbReference>
<reference evidence="3" key="1">
    <citation type="journal article" date="2019" name="Int. J. Syst. Evol. Microbiol.">
        <title>The Global Catalogue of Microorganisms (GCM) 10K type strain sequencing project: providing services to taxonomists for standard genome sequencing and annotation.</title>
        <authorList>
            <consortium name="The Broad Institute Genomics Platform"/>
            <consortium name="The Broad Institute Genome Sequencing Center for Infectious Disease"/>
            <person name="Wu L."/>
            <person name="Ma J."/>
        </authorList>
    </citation>
    <scope>NUCLEOTIDE SEQUENCE [LARGE SCALE GENOMIC DNA]</scope>
    <source>
        <strain evidence="3">KCTC 22558</strain>
    </source>
</reference>
<dbReference type="Gene3D" id="3.40.1010.10">
    <property type="entry name" value="Cobalt-precorrin-4 Transmethylase, Domain 1"/>
    <property type="match status" value="1"/>
</dbReference>
<evidence type="ECO:0000313" key="3">
    <source>
        <dbReference type="Proteomes" id="UP000643403"/>
    </source>
</evidence>
<evidence type="ECO:0000313" key="2">
    <source>
        <dbReference type="EMBL" id="GGZ67874.1"/>
    </source>
</evidence>
<proteinExistence type="predicted"/>
<keyword evidence="3" id="KW-1185">Reference proteome</keyword>
<protein>
    <recommendedName>
        <fullName evidence="1">Tetrapyrrole methylase domain-containing protein</fullName>
    </recommendedName>
</protein>
<dbReference type="EMBL" id="BMXY01000003">
    <property type="protein sequence ID" value="GGZ67874.1"/>
    <property type="molecule type" value="Genomic_DNA"/>
</dbReference>
<dbReference type="InterPro" id="IPR035996">
    <property type="entry name" value="4pyrrol_Methylase_sf"/>
</dbReference>
<gene>
    <name evidence="2" type="ORF">GCM10008101_22700</name>
</gene>
<dbReference type="CDD" id="cd19916">
    <property type="entry name" value="OphMA_like"/>
    <property type="match status" value="1"/>
</dbReference>
<evidence type="ECO:0000259" key="1">
    <source>
        <dbReference type="Pfam" id="PF00590"/>
    </source>
</evidence>
<name>A0ABQ3CAM1_9GAMM</name>
<feature type="domain" description="Tetrapyrrole methylase" evidence="1">
    <location>
        <begin position="16"/>
        <end position="221"/>
    </location>
</feature>